<proteinExistence type="predicted"/>
<accession>R7Z097</accession>
<feature type="compositionally biased region" description="Basic and acidic residues" evidence="1">
    <location>
        <begin position="589"/>
        <end position="603"/>
    </location>
</feature>
<dbReference type="RefSeq" id="XP_007782912.1">
    <property type="nucleotide sequence ID" value="XM_007784722.1"/>
</dbReference>
<dbReference type="CDD" id="cd22997">
    <property type="entry name" value="GT_LH"/>
    <property type="match status" value="1"/>
</dbReference>
<feature type="compositionally biased region" description="Low complexity" evidence="1">
    <location>
        <begin position="397"/>
        <end position="407"/>
    </location>
</feature>
<reference evidence="3" key="1">
    <citation type="submission" date="2012-06" db="EMBL/GenBank/DDBJ databases">
        <title>The genome sequence of Coniosporium apollinis CBS 100218.</title>
        <authorList>
            <consortium name="The Broad Institute Genome Sequencing Platform"/>
            <person name="Cuomo C."/>
            <person name="Gorbushina A."/>
            <person name="Noack S."/>
            <person name="Walker B."/>
            <person name="Young S.K."/>
            <person name="Zeng Q."/>
            <person name="Gargeya S."/>
            <person name="Fitzgerald M."/>
            <person name="Haas B."/>
            <person name="Abouelleil A."/>
            <person name="Alvarado L."/>
            <person name="Arachchi H.M."/>
            <person name="Berlin A.M."/>
            <person name="Chapman S.B."/>
            <person name="Goldberg J."/>
            <person name="Griggs A."/>
            <person name="Gujja S."/>
            <person name="Hansen M."/>
            <person name="Howarth C."/>
            <person name="Imamovic A."/>
            <person name="Larimer J."/>
            <person name="McCowan C."/>
            <person name="Montmayeur A."/>
            <person name="Murphy C."/>
            <person name="Neiman D."/>
            <person name="Pearson M."/>
            <person name="Priest M."/>
            <person name="Roberts A."/>
            <person name="Saif S."/>
            <person name="Shea T."/>
            <person name="Sisk P."/>
            <person name="Sykes S."/>
            <person name="Wortman J."/>
            <person name="Nusbaum C."/>
            <person name="Birren B."/>
        </authorList>
    </citation>
    <scope>NUCLEOTIDE SEQUENCE [LARGE SCALE GENOMIC DNA]</scope>
    <source>
        <strain evidence="3">CBS 100218</strain>
    </source>
</reference>
<dbReference type="OrthoDB" id="422736at2759"/>
<dbReference type="GeneID" id="19904274"/>
<protein>
    <submittedName>
        <fullName evidence="2">Uncharacterized protein</fullName>
    </submittedName>
</protein>
<sequence>MPHALLRMLRGRRGRSLLAVAAFALIALGFLWQPSSETLQKYPSLSNYRLHYWRPTSDSSVSADSNSQQDSSLLQPSNGTLGFEGANSSAVSSSLPQKPAPSLHLLLLAPTASPDLCKTVLSTFLLDYPPPTLINWKKEWSGEDADQERNAAKIRGVYDYLQDAKNNVADEDLVLIIDGYDVWFQLPSEVLIKEYQRLIAEANERSQRKHGPMDGKPWLPRFRHSIVFGADTACWPNADNSTACKAVPECPVPKDVPGGLAMDAGIPLNRPKYLNAGTVMGPAEDLTALYEEAMKRPQYHLQHGADDQYVLAEIFGEQEHTREFMYQSTRSAAAHWKDWLSQRLGFSSPSTLTQTNLTLTENHRYEYRIVLDYASTLFATLTASTPPSLAFTTHTNSSTSLPPSLLDSPPPFATPPAADAATSIPSTTIPIHDHLDALPPPSTPWSALPLLTSSSGSIPAAIHLSTHPNTATSALGLPAALTTTTLNRTAIWTNLWHHPRSRSLLRHYFRAHSGPAAALLSASTSTGPRGGHGGVWTDRAEWLGWSEVCGDWHEEVFGDGAGRWGHELKGIGEAEPRYNSEGKLVSGEGAERRGGVDWKGLDG</sequence>
<dbReference type="EMBL" id="JH767588">
    <property type="protein sequence ID" value="EON67595.1"/>
    <property type="molecule type" value="Genomic_DNA"/>
</dbReference>
<dbReference type="PANTHER" id="PTHR36587:SF2">
    <property type="entry name" value="EXPRESSION SITE-ASSOCIATED GENE 3 (ESAG3)-LIKE PROTEIN"/>
    <property type="match status" value="1"/>
</dbReference>
<dbReference type="eggNOG" id="ENOG502SKSW">
    <property type="taxonomic scope" value="Eukaryota"/>
</dbReference>
<keyword evidence="3" id="KW-1185">Reference proteome</keyword>
<dbReference type="PANTHER" id="PTHR36587">
    <property type="entry name" value="EXPRESSION SITE-ASSOCIATED GENE 3 (ESAG3)-LIKE PROTEIN"/>
    <property type="match status" value="1"/>
</dbReference>
<feature type="compositionally biased region" description="Low complexity" evidence="1">
    <location>
        <begin position="58"/>
        <end position="77"/>
    </location>
</feature>
<feature type="region of interest" description="Disordered" evidence="1">
    <location>
        <begin position="58"/>
        <end position="78"/>
    </location>
</feature>
<evidence type="ECO:0000256" key="1">
    <source>
        <dbReference type="SAM" id="MobiDB-lite"/>
    </source>
</evidence>
<feature type="region of interest" description="Disordered" evidence="1">
    <location>
        <begin position="393"/>
        <end position="419"/>
    </location>
</feature>
<gene>
    <name evidence="2" type="ORF">W97_06963</name>
</gene>
<feature type="region of interest" description="Disordered" evidence="1">
    <location>
        <begin position="579"/>
        <end position="603"/>
    </location>
</feature>
<name>R7Z097_CONA1</name>
<dbReference type="Proteomes" id="UP000016924">
    <property type="component" value="Unassembled WGS sequence"/>
</dbReference>
<evidence type="ECO:0000313" key="3">
    <source>
        <dbReference type="Proteomes" id="UP000016924"/>
    </source>
</evidence>
<organism evidence="2 3">
    <name type="scientific">Coniosporium apollinis (strain CBS 100218)</name>
    <name type="common">Rock-inhabiting black yeast</name>
    <dbReference type="NCBI Taxonomy" id="1168221"/>
    <lineage>
        <taxon>Eukaryota</taxon>
        <taxon>Fungi</taxon>
        <taxon>Dikarya</taxon>
        <taxon>Ascomycota</taxon>
        <taxon>Pezizomycotina</taxon>
        <taxon>Dothideomycetes</taxon>
        <taxon>Dothideomycetes incertae sedis</taxon>
        <taxon>Coniosporium</taxon>
    </lineage>
</organism>
<dbReference type="AlphaFoldDB" id="R7Z097"/>
<dbReference type="HOGENOM" id="CLU_020425_3_0_1"/>
<dbReference type="OMA" id="LLGGQDW"/>
<evidence type="ECO:0000313" key="2">
    <source>
        <dbReference type="EMBL" id="EON67595.1"/>
    </source>
</evidence>